<organism evidence="2 3">
    <name type="scientific">Jaapia argillacea MUCL 33604</name>
    <dbReference type="NCBI Taxonomy" id="933084"/>
    <lineage>
        <taxon>Eukaryota</taxon>
        <taxon>Fungi</taxon>
        <taxon>Dikarya</taxon>
        <taxon>Basidiomycota</taxon>
        <taxon>Agaricomycotina</taxon>
        <taxon>Agaricomycetes</taxon>
        <taxon>Agaricomycetidae</taxon>
        <taxon>Jaapiales</taxon>
        <taxon>Jaapiaceae</taxon>
        <taxon>Jaapia</taxon>
    </lineage>
</organism>
<gene>
    <name evidence="2" type="ORF">JAAARDRAFT_33988</name>
</gene>
<dbReference type="HOGENOM" id="CLU_655626_0_0_1"/>
<keyword evidence="3" id="KW-1185">Reference proteome</keyword>
<dbReference type="InParanoid" id="A0A067Q9J5"/>
<feature type="region of interest" description="Disordered" evidence="1">
    <location>
        <begin position="431"/>
        <end position="455"/>
    </location>
</feature>
<accession>A0A067Q9J5</accession>
<name>A0A067Q9J5_9AGAM</name>
<dbReference type="Proteomes" id="UP000027265">
    <property type="component" value="Unassembled WGS sequence"/>
</dbReference>
<sequence length="455" mass="51455">MLLPRIRPGLVNPKPKHCLYLSNAATTPKYHRKVRAYPFALSKEEAILEMAQYGAMTTLSPGNWFQSFMAQNLPFFGHTPMLPERIQALYLPTWHIDAEVEAKIHLTSDSSEEVKTRLATVHLTNSYMPGFSFDPLTRFPFPALRKNDLPTDWTPDMAVQHGMNISCLPYTFSPLDLVDKVRDLAYSEAIVTHNFRFEPSSININLLAGYPVLVPIYIAKYRSKFLGREWTATVILDASDGEGRVVLQDPMEQVQAMGINLPSFIGHMNSLVNGDTKGWTELNTDSHHFGRVELLLAPLNQRHLVDEVNGWMDQMAYRSNAFDGLGNGQVDMDDLRVRPATGEEMLTNRKWMALGVEYVVTKDMLANLSRPNISDSKVISIGFGRSTPGTQQQDEASKDASGRTLGPIRINKMPVDDLTKAFKTKLEELEKQREEMKPKWLRDRLTLEGERGEES</sequence>
<feature type="region of interest" description="Disordered" evidence="1">
    <location>
        <begin position="383"/>
        <end position="410"/>
    </location>
</feature>
<proteinExistence type="predicted"/>
<dbReference type="EMBL" id="KL197716">
    <property type="protein sequence ID" value="KDQ59261.1"/>
    <property type="molecule type" value="Genomic_DNA"/>
</dbReference>
<reference evidence="3" key="1">
    <citation type="journal article" date="2014" name="Proc. Natl. Acad. Sci. U.S.A.">
        <title>Extensive sampling of basidiomycete genomes demonstrates inadequacy of the white-rot/brown-rot paradigm for wood decay fungi.</title>
        <authorList>
            <person name="Riley R."/>
            <person name="Salamov A.A."/>
            <person name="Brown D.W."/>
            <person name="Nagy L.G."/>
            <person name="Floudas D."/>
            <person name="Held B.W."/>
            <person name="Levasseur A."/>
            <person name="Lombard V."/>
            <person name="Morin E."/>
            <person name="Otillar R."/>
            <person name="Lindquist E.A."/>
            <person name="Sun H."/>
            <person name="LaButti K.M."/>
            <person name="Schmutz J."/>
            <person name="Jabbour D."/>
            <person name="Luo H."/>
            <person name="Baker S.E."/>
            <person name="Pisabarro A.G."/>
            <person name="Walton J.D."/>
            <person name="Blanchette R.A."/>
            <person name="Henrissat B."/>
            <person name="Martin F."/>
            <person name="Cullen D."/>
            <person name="Hibbett D.S."/>
            <person name="Grigoriev I.V."/>
        </authorList>
    </citation>
    <scope>NUCLEOTIDE SEQUENCE [LARGE SCALE GENOMIC DNA]</scope>
    <source>
        <strain evidence="3">MUCL 33604</strain>
    </source>
</reference>
<protein>
    <submittedName>
        <fullName evidence="2">Uncharacterized protein</fullName>
    </submittedName>
</protein>
<evidence type="ECO:0000313" key="3">
    <source>
        <dbReference type="Proteomes" id="UP000027265"/>
    </source>
</evidence>
<evidence type="ECO:0000256" key="1">
    <source>
        <dbReference type="SAM" id="MobiDB-lite"/>
    </source>
</evidence>
<dbReference type="AlphaFoldDB" id="A0A067Q9J5"/>
<dbReference type="OrthoDB" id="2349883at2759"/>
<evidence type="ECO:0000313" key="2">
    <source>
        <dbReference type="EMBL" id="KDQ59261.1"/>
    </source>
</evidence>